<organism evidence="2 3">
    <name type="scientific">Rhynchospora breviuscula</name>
    <dbReference type="NCBI Taxonomy" id="2022672"/>
    <lineage>
        <taxon>Eukaryota</taxon>
        <taxon>Viridiplantae</taxon>
        <taxon>Streptophyta</taxon>
        <taxon>Embryophyta</taxon>
        <taxon>Tracheophyta</taxon>
        <taxon>Spermatophyta</taxon>
        <taxon>Magnoliopsida</taxon>
        <taxon>Liliopsida</taxon>
        <taxon>Poales</taxon>
        <taxon>Cyperaceae</taxon>
        <taxon>Cyperoideae</taxon>
        <taxon>Rhynchosporeae</taxon>
        <taxon>Rhynchospora</taxon>
    </lineage>
</organism>
<dbReference type="AlphaFoldDB" id="A0A9Q0CVM5"/>
<dbReference type="Gene3D" id="3.30.420.10">
    <property type="entry name" value="Ribonuclease H-like superfamily/Ribonuclease H"/>
    <property type="match status" value="1"/>
</dbReference>
<dbReference type="InterPro" id="IPR012337">
    <property type="entry name" value="RNaseH-like_sf"/>
</dbReference>
<dbReference type="GO" id="GO:0003676">
    <property type="term" value="F:nucleic acid binding"/>
    <property type="evidence" value="ECO:0007669"/>
    <property type="project" value="InterPro"/>
</dbReference>
<dbReference type="SUPFAM" id="SSF53098">
    <property type="entry name" value="Ribonuclease H-like"/>
    <property type="match status" value="1"/>
</dbReference>
<proteinExistence type="predicted"/>
<dbReference type="OrthoDB" id="782197at2759"/>
<dbReference type="GO" id="GO:0004523">
    <property type="term" value="F:RNA-DNA hybrid ribonuclease activity"/>
    <property type="evidence" value="ECO:0007669"/>
    <property type="project" value="InterPro"/>
</dbReference>
<sequence>MYFDGASSIQPAVRPRLPRMRAGIGLVFVTPEGGILRHSFALTEPCTNNEAEYEALITGLETAASMGIKRLRVYGDSQLILNQVSSKYQIVKLELIKYHEKARELIAQFSQVMLEKVSRAMNGKADALAILAKELGDPDEKEIQVVVRN</sequence>
<evidence type="ECO:0000259" key="1">
    <source>
        <dbReference type="PROSITE" id="PS50879"/>
    </source>
</evidence>
<protein>
    <recommendedName>
        <fullName evidence="1">RNase H type-1 domain-containing protein</fullName>
    </recommendedName>
</protein>
<dbReference type="EMBL" id="JAMQYH010000001">
    <property type="protein sequence ID" value="KAJ1700975.1"/>
    <property type="molecule type" value="Genomic_DNA"/>
</dbReference>
<evidence type="ECO:0000313" key="3">
    <source>
        <dbReference type="Proteomes" id="UP001151287"/>
    </source>
</evidence>
<dbReference type="InterPro" id="IPR002156">
    <property type="entry name" value="RNaseH_domain"/>
</dbReference>
<feature type="domain" description="RNase H type-1" evidence="1">
    <location>
        <begin position="1"/>
        <end position="134"/>
    </location>
</feature>
<dbReference type="CDD" id="cd09279">
    <property type="entry name" value="RNase_HI_like"/>
    <property type="match status" value="1"/>
</dbReference>
<keyword evidence="3" id="KW-1185">Reference proteome</keyword>
<comment type="caution">
    <text evidence="2">The sequence shown here is derived from an EMBL/GenBank/DDBJ whole genome shotgun (WGS) entry which is preliminary data.</text>
</comment>
<dbReference type="PANTHER" id="PTHR48475">
    <property type="entry name" value="RIBONUCLEASE H"/>
    <property type="match status" value="1"/>
</dbReference>
<dbReference type="Pfam" id="PF13456">
    <property type="entry name" value="RVT_3"/>
    <property type="match status" value="1"/>
</dbReference>
<accession>A0A9Q0CVM5</accession>
<gene>
    <name evidence="2" type="ORF">LUZ63_000754</name>
</gene>
<dbReference type="InterPro" id="IPR036397">
    <property type="entry name" value="RNaseH_sf"/>
</dbReference>
<dbReference type="PANTHER" id="PTHR48475:SF1">
    <property type="entry name" value="RNASE H TYPE-1 DOMAIN-CONTAINING PROTEIN"/>
    <property type="match status" value="1"/>
</dbReference>
<dbReference type="Proteomes" id="UP001151287">
    <property type="component" value="Unassembled WGS sequence"/>
</dbReference>
<reference evidence="2" key="1">
    <citation type="journal article" date="2022" name="Cell">
        <title>Repeat-based holocentromeres influence genome architecture and karyotype evolution.</title>
        <authorList>
            <person name="Hofstatter P.G."/>
            <person name="Thangavel G."/>
            <person name="Lux T."/>
            <person name="Neumann P."/>
            <person name="Vondrak T."/>
            <person name="Novak P."/>
            <person name="Zhang M."/>
            <person name="Costa L."/>
            <person name="Castellani M."/>
            <person name="Scott A."/>
            <person name="Toegelov H."/>
            <person name="Fuchs J."/>
            <person name="Mata-Sucre Y."/>
            <person name="Dias Y."/>
            <person name="Vanzela A.L.L."/>
            <person name="Huettel B."/>
            <person name="Almeida C.C.S."/>
            <person name="Simkova H."/>
            <person name="Souza G."/>
            <person name="Pedrosa-Harand A."/>
            <person name="Macas J."/>
            <person name="Mayer K.F.X."/>
            <person name="Houben A."/>
            <person name="Marques A."/>
        </authorList>
    </citation>
    <scope>NUCLEOTIDE SEQUENCE</scope>
    <source>
        <strain evidence="2">RhyBre1mFocal</strain>
    </source>
</reference>
<dbReference type="PROSITE" id="PS50879">
    <property type="entry name" value="RNASE_H_1"/>
    <property type="match status" value="1"/>
</dbReference>
<evidence type="ECO:0000313" key="2">
    <source>
        <dbReference type="EMBL" id="KAJ1700975.1"/>
    </source>
</evidence>
<name>A0A9Q0CVM5_9POAL</name>